<gene>
    <name evidence="3" type="ORF">T310_8628</name>
</gene>
<evidence type="ECO:0000313" key="3">
    <source>
        <dbReference type="EMBL" id="KKA17469.1"/>
    </source>
</evidence>
<dbReference type="Proteomes" id="UP000053958">
    <property type="component" value="Unassembled WGS sequence"/>
</dbReference>
<dbReference type="RefSeq" id="XP_013324081.1">
    <property type="nucleotide sequence ID" value="XM_013468627.1"/>
</dbReference>
<dbReference type="InterPro" id="IPR050951">
    <property type="entry name" value="Retrovirus_Pol_polyprotein"/>
</dbReference>
<dbReference type="GO" id="GO:0003824">
    <property type="term" value="F:catalytic activity"/>
    <property type="evidence" value="ECO:0007669"/>
    <property type="project" value="UniProtKB-KW"/>
</dbReference>
<dbReference type="InterPro" id="IPR043128">
    <property type="entry name" value="Rev_trsase/Diguanyl_cyclase"/>
</dbReference>
<sequence length="142" mass="16499">NGRIIIIIILRDAKLRLKLKKCEFHVQETDFLGHRITTEGIQTDKNKVQAILEWPKPTNVKELQSFIGLINNYRQYIEGYAKVMKPLFDLLRKDKSYEWTSEQQQAFEEAKRRITTAPILAQHDPEKPTTIEIDASDYAIGA</sequence>
<dbReference type="FunFam" id="3.30.70.270:FF:000026">
    <property type="entry name" value="Transposon Ty3-G Gag-Pol polyprotein"/>
    <property type="match status" value="1"/>
</dbReference>
<dbReference type="SUPFAM" id="SSF56672">
    <property type="entry name" value="DNA/RNA polymerases"/>
    <property type="match status" value="1"/>
</dbReference>
<dbReference type="GeneID" id="25320848"/>
<keyword evidence="4" id="KW-1185">Reference proteome</keyword>
<dbReference type="InterPro" id="IPR041577">
    <property type="entry name" value="RT_RNaseH_2"/>
</dbReference>
<feature type="non-terminal residue" evidence="3">
    <location>
        <position position="1"/>
    </location>
</feature>
<evidence type="ECO:0000256" key="1">
    <source>
        <dbReference type="ARBA" id="ARBA00023268"/>
    </source>
</evidence>
<dbReference type="OrthoDB" id="5417660at2759"/>
<organism evidence="3 4">
    <name type="scientific">Rasamsonia emersonii (strain ATCC 16479 / CBS 393.64 / IMI 116815)</name>
    <dbReference type="NCBI Taxonomy" id="1408163"/>
    <lineage>
        <taxon>Eukaryota</taxon>
        <taxon>Fungi</taxon>
        <taxon>Dikarya</taxon>
        <taxon>Ascomycota</taxon>
        <taxon>Pezizomycotina</taxon>
        <taxon>Eurotiomycetes</taxon>
        <taxon>Eurotiomycetidae</taxon>
        <taxon>Eurotiales</taxon>
        <taxon>Trichocomaceae</taxon>
        <taxon>Rasamsonia</taxon>
    </lineage>
</organism>
<proteinExistence type="predicted"/>
<evidence type="ECO:0000259" key="2">
    <source>
        <dbReference type="Pfam" id="PF17919"/>
    </source>
</evidence>
<dbReference type="Pfam" id="PF17919">
    <property type="entry name" value="RT_RNaseH_2"/>
    <property type="match status" value="1"/>
</dbReference>
<dbReference type="STRING" id="1408163.A0A0F4YH04"/>
<protein>
    <submittedName>
        <fullName evidence="3">Pol polyprotein</fullName>
    </submittedName>
</protein>
<dbReference type="AlphaFoldDB" id="A0A0F4YH04"/>
<dbReference type="InterPro" id="IPR043502">
    <property type="entry name" value="DNA/RNA_pol_sf"/>
</dbReference>
<name>A0A0F4YH04_RASE3</name>
<keyword evidence="1" id="KW-0511">Multifunctional enzyme</keyword>
<dbReference type="Gene3D" id="3.30.70.270">
    <property type="match status" value="2"/>
</dbReference>
<dbReference type="PANTHER" id="PTHR37984:SF5">
    <property type="entry name" value="PROTEIN NYNRIN-LIKE"/>
    <property type="match status" value="1"/>
</dbReference>
<feature type="domain" description="Reverse transcriptase/retrotransposon-derived protein RNase H-like" evidence="2">
    <location>
        <begin position="99"/>
        <end position="142"/>
    </location>
</feature>
<comment type="caution">
    <text evidence="3">The sequence shown here is derived from an EMBL/GenBank/DDBJ whole genome shotgun (WGS) entry which is preliminary data.</text>
</comment>
<accession>A0A0F4YH04</accession>
<evidence type="ECO:0000313" key="4">
    <source>
        <dbReference type="Proteomes" id="UP000053958"/>
    </source>
</evidence>
<dbReference type="EMBL" id="LASV01000649">
    <property type="protein sequence ID" value="KKA17469.1"/>
    <property type="molecule type" value="Genomic_DNA"/>
</dbReference>
<dbReference type="PANTHER" id="PTHR37984">
    <property type="entry name" value="PROTEIN CBG26694"/>
    <property type="match status" value="1"/>
</dbReference>
<reference evidence="3 4" key="1">
    <citation type="submission" date="2015-04" db="EMBL/GenBank/DDBJ databases">
        <authorList>
            <person name="Heijne W.H."/>
            <person name="Fedorova N.D."/>
            <person name="Nierman W.C."/>
            <person name="Vollebregt A.W."/>
            <person name="Zhao Z."/>
            <person name="Wu L."/>
            <person name="Kumar M."/>
            <person name="Stam H."/>
            <person name="van den Berg M.A."/>
            <person name="Pel H.J."/>
        </authorList>
    </citation>
    <scope>NUCLEOTIDE SEQUENCE [LARGE SCALE GENOMIC DNA]</scope>
    <source>
        <strain evidence="3 4">CBS 393.64</strain>
    </source>
</reference>